<keyword evidence="1" id="KW-0175">Coiled coil</keyword>
<evidence type="ECO:0000259" key="2">
    <source>
        <dbReference type="Pfam" id="PF25164"/>
    </source>
</evidence>
<dbReference type="InterPro" id="IPR057253">
    <property type="entry name" value="CoiA-like_N"/>
</dbReference>
<comment type="caution">
    <text evidence="3">The sequence shown here is derived from an EMBL/GenBank/DDBJ whole genome shotgun (WGS) entry which is preliminary data.</text>
</comment>
<dbReference type="Pfam" id="PF25164">
    <property type="entry name" value="CoiA_N"/>
    <property type="match status" value="1"/>
</dbReference>
<name>A0A5J5HQ94_9BACI</name>
<evidence type="ECO:0000313" key="3">
    <source>
        <dbReference type="EMBL" id="KAA9023933.1"/>
    </source>
</evidence>
<gene>
    <name evidence="3" type="ORF">F4V44_12410</name>
</gene>
<proteinExistence type="predicted"/>
<dbReference type="EMBL" id="VYKL01000018">
    <property type="protein sequence ID" value="KAA9023933.1"/>
    <property type="molecule type" value="Genomic_DNA"/>
</dbReference>
<organism evidence="3 4">
    <name type="scientific">Niallia endozanthoxylica</name>
    <dbReference type="NCBI Taxonomy" id="2036016"/>
    <lineage>
        <taxon>Bacteria</taxon>
        <taxon>Bacillati</taxon>
        <taxon>Bacillota</taxon>
        <taxon>Bacilli</taxon>
        <taxon>Bacillales</taxon>
        <taxon>Bacillaceae</taxon>
        <taxon>Niallia</taxon>
    </lineage>
</organism>
<reference evidence="3 4" key="1">
    <citation type="submission" date="2019-09" db="EMBL/GenBank/DDBJ databases">
        <title>Whole genome sequences of isolates from the Mars Exploration Rovers.</title>
        <authorList>
            <person name="Seuylemezian A."/>
            <person name="Vaishampayan P."/>
        </authorList>
    </citation>
    <scope>NUCLEOTIDE SEQUENCE [LARGE SCALE GENOMIC DNA]</scope>
    <source>
        <strain evidence="3 4">MER_TA_151</strain>
    </source>
</reference>
<feature type="domain" description="Competence protein CoiA-like N-terminal" evidence="2">
    <location>
        <begin position="23"/>
        <end position="66"/>
    </location>
</feature>
<protein>
    <submittedName>
        <fullName evidence="3">Competence protein CoiA-like family</fullName>
    </submittedName>
</protein>
<dbReference type="RefSeq" id="WP_150440333.1">
    <property type="nucleotide sequence ID" value="NZ_VYKL01000018.1"/>
</dbReference>
<keyword evidence="4" id="KW-1185">Reference proteome</keyword>
<sequence>MREAFHVIDRVIERLPTHLTKDEVESYRQLARKGIFQCPFCHAEVVIKYGEVKEIHFSHKHSEACAESIAADKAEKKYKKQIERETSQHKTLIDIFMDELKMTSKMNSSMSVDYGYKAKTDLKYYPDIWLKLDKNEVALSIVTNVNPASDQTLAKEMKKRHIYFLEQGMHPVWFIENKEIAIEKEKHAIVLWEAEDSIALYTTEDRKWENMLNLTAKDLSFFHLYDYLPSMTELNIEVRSLYYIRSNDNGISVLIHRFVKDRDTKPCRAFILGEGYDIPFSKALALNNGRLNLSDSYIEAHNREQFIEKHQNLISQKAEEEKVRQEYEEQLRKEREKQKDLLREQMVEERKKQHEANNRKKEMNYNDLKILLKQRIHLTQQEQIELWSTYMLPKIGAKNAQKVWDIVEKNNIHSFAELRKFL</sequence>
<accession>A0A5J5HQ94</accession>
<dbReference type="AlphaFoldDB" id="A0A5J5HQ94"/>
<evidence type="ECO:0000256" key="1">
    <source>
        <dbReference type="SAM" id="Coils"/>
    </source>
</evidence>
<evidence type="ECO:0000313" key="4">
    <source>
        <dbReference type="Proteomes" id="UP000326671"/>
    </source>
</evidence>
<dbReference type="Proteomes" id="UP000326671">
    <property type="component" value="Unassembled WGS sequence"/>
</dbReference>
<dbReference type="OrthoDB" id="3784230at2"/>
<feature type="coiled-coil region" evidence="1">
    <location>
        <begin position="310"/>
        <end position="371"/>
    </location>
</feature>